<feature type="compositionally biased region" description="Basic and acidic residues" evidence="1">
    <location>
        <begin position="39"/>
        <end position="54"/>
    </location>
</feature>
<evidence type="ECO:0000313" key="2">
    <source>
        <dbReference type="EMBL" id="KAF2785496.1"/>
    </source>
</evidence>
<dbReference type="Proteomes" id="UP000799757">
    <property type="component" value="Unassembled WGS sequence"/>
</dbReference>
<dbReference type="EMBL" id="MU002955">
    <property type="protein sequence ID" value="KAF2785496.1"/>
    <property type="molecule type" value="Genomic_DNA"/>
</dbReference>
<dbReference type="GO" id="GO:0008298">
    <property type="term" value="P:intracellular mRNA localization"/>
    <property type="evidence" value="ECO:0007669"/>
    <property type="project" value="TreeGrafter"/>
</dbReference>
<dbReference type="InterPro" id="IPR039604">
    <property type="entry name" value="Bfr1"/>
</dbReference>
<feature type="region of interest" description="Disordered" evidence="1">
    <location>
        <begin position="34"/>
        <end position="61"/>
    </location>
</feature>
<accession>A0A6A6WN64</accession>
<protein>
    <submittedName>
        <fullName evidence="2">Uncharacterized protein</fullName>
    </submittedName>
</protein>
<keyword evidence="3" id="KW-1185">Reference proteome</keyword>
<dbReference type="AlphaFoldDB" id="A0A6A6WN64"/>
<reference evidence="2" key="1">
    <citation type="journal article" date="2020" name="Stud. Mycol.">
        <title>101 Dothideomycetes genomes: a test case for predicting lifestyles and emergence of pathogens.</title>
        <authorList>
            <person name="Haridas S."/>
            <person name="Albert R."/>
            <person name="Binder M."/>
            <person name="Bloem J."/>
            <person name="Labutti K."/>
            <person name="Salamov A."/>
            <person name="Andreopoulos B."/>
            <person name="Baker S."/>
            <person name="Barry K."/>
            <person name="Bills G."/>
            <person name="Bluhm B."/>
            <person name="Cannon C."/>
            <person name="Castanera R."/>
            <person name="Culley D."/>
            <person name="Daum C."/>
            <person name="Ezra D."/>
            <person name="Gonzalez J."/>
            <person name="Henrissat B."/>
            <person name="Kuo A."/>
            <person name="Liang C."/>
            <person name="Lipzen A."/>
            <person name="Lutzoni F."/>
            <person name="Magnuson J."/>
            <person name="Mondo S."/>
            <person name="Nolan M."/>
            <person name="Ohm R."/>
            <person name="Pangilinan J."/>
            <person name="Park H.-J."/>
            <person name="Ramirez L."/>
            <person name="Alfaro M."/>
            <person name="Sun H."/>
            <person name="Tritt A."/>
            <person name="Yoshinaga Y."/>
            <person name="Zwiers L.-H."/>
            <person name="Turgeon B."/>
            <person name="Goodwin S."/>
            <person name="Spatafora J."/>
            <person name="Crous P."/>
            <person name="Grigoriev I."/>
        </authorList>
    </citation>
    <scope>NUCLEOTIDE SEQUENCE</scope>
    <source>
        <strain evidence="2">CBS 109.77</strain>
    </source>
</reference>
<dbReference type="GO" id="GO:0005783">
    <property type="term" value="C:endoplasmic reticulum"/>
    <property type="evidence" value="ECO:0007669"/>
    <property type="project" value="TreeGrafter"/>
</dbReference>
<evidence type="ECO:0000313" key="3">
    <source>
        <dbReference type="Proteomes" id="UP000799757"/>
    </source>
</evidence>
<feature type="region of interest" description="Disordered" evidence="1">
    <location>
        <begin position="140"/>
        <end position="176"/>
    </location>
</feature>
<organism evidence="2 3">
    <name type="scientific">Melanomma pulvis-pyrius CBS 109.77</name>
    <dbReference type="NCBI Taxonomy" id="1314802"/>
    <lineage>
        <taxon>Eukaryota</taxon>
        <taxon>Fungi</taxon>
        <taxon>Dikarya</taxon>
        <taxon>Ascomycota</taxon>
        <taxon>Pezizomycotina</taxon>
        <taxon>Dothideomycetes</taxon>
        <taxon>Pleosporomycetidae</taxon>
        <taxon>Pleosporales</taxon>
        <taxon>Melanommataceae</taxon>
        <taxon>Melanomma</taxon>
    </lineage>
</organism>
<dbReference type="PANTHER" id="PTHR31027:SF2">
    <property type="entry name" value="LEBERCILIN DOMAIN-CONTAINING PROTEIN"/>
    <property type="match status" value="1"/>
</dbReference>
<dbReference type="GO" id="GO:0042175">
    <property type="term" value="C:nuclear outer membrane-endoplasmic reticulum membrane network"/>
    <property type="evidence" value="ECO:0007669"/>
    <property type="project" value="TreeGrafter"/>
</dbReference>
<proteinExistence type="predicted"/>
<gene>
    <name evidence="2" type="ORF">K505DRAFT_380852</name>
</gene>
<dbReference type="GO" id="GO:0003729">
    <property type="term" value="F:mRNA binding"/>
    <property type="evidence" value="ECO:0007669"/>
    <property type="project" value="TreeGrafter"/>
</dbReference>
<evidence type="ECO:0000256" key="1">
    <source>
        <dbReference type="SAM" id="MobiDB-lite"/>
    </source>
</evidence>
<dbReference type="OrthoDB" id="2195113at2759"/>
<dbReference type="GO" id="GO:1990904">
    <property type="term" value="C:ribonucleoprotein complex"/>
    <property type="evidence" value="ECO:0007669"/>
    <property type="project" value="TreeGrafter"/>
</dbReference>
<sequence>MTVVDQSCMPSILDTCIETNMSYLLTDLSAEHSQVARPHNKDSPNAKRQQELKTELNTAGQQRLTKRWQPKSRFNELKVAKCPDFRTVEDVDHEIARLQKQVDTGAMKLVDEKKALSEISSLNKARKNLSAFDAQQKGIDNHTSLRLYPPPPCTCKRKQDEEELQALPSEGSDEEE</sequence>
<name>A0A6A6WN64_9PLEO</name>
<dbReference type="PANTHER" id="PTHR31027">
    <property type="entry name" value="NUCLEAR SEGREGATION PROTEIN BFR1"/>
    <property type="match status" value="1"/>
</dbReference>